<dbReference type="GO" id="GO:0005739">
    <property type="term" value="C:mitochondrion"/>
    <property type="evidence" value="ECO:0007669"/>
    <property type="project" value="TreeGrafter"/>
</dbReference>
<keyword evidence="6" id="KW-0732">Signal</keyword>
<feature type="domain" description="Beta-ketoacyl synthase-like N-terminal" evidence="7">
    <location>
        <begin position="127"/>
        <end position="164"/>
    </location>
</feature>
<accession>A0A426X6E7</accession>
<evidence type="ECO:0000313" key="10">
    <source>
        <dbReference type="Proteomes" id="UP000287651"/>
    </source>
</evidence>
<sequence>MAVASPLCTWLVAVGCASSFAACDHDLPGSRRRRMAAIPPVGRDSTTRRLISPPCGFRIRGLVSSCLAFDPCADVRGSASPEGNRWRLSPPAASGSVHSSKPRPAMTVSLETAKEVGVKKKRHMKQRRVVVTGMGVVTPLGHDLDTFYTNLLEGEIKSFSTDGWVAPKLSRRMDKFMLYLLTAGKKALEDGGVTEEVMSQFEKTRCGVLIGSAMGGMKDRDGFVMAEGAGVLLLEELDHAKLRVNSTKSMTGHLLGAAGAVEAVAVVQVMILLAVDVGMLVGSGKERLDVKVALSNSFGFGGQNSSILLAPYK</sequence>
<feature type="domain" description="Beta-ketoacyl synthase-like N-terminal" evidence="7">
    <location>
        <begin position="166"/>
        <end position="216"/>
    </location>
</feature>
<feature type="signal peptide" evidence="6">
    <location>
        <begin position="1"/>
        <end position="23"/>
    </location>
</feature>
<dbReference type="InterPro" id="IPR000794">
    <property type="entry name" value="Beta-ketoacyl_synthase"/>
</dbReference>
<evidence type="ECO:0000256" key="6">
    <source>
        <dbReference type="SAM" id="SignalP"/>
    </source>
</evidence>
<evidence type="ECO:0000313" key="9">
    <source>
        <dbReference type="EMBL" id="RRT35024.1"/>
    </source>
</evidence>
<dbReference type="Proteomes" id="UP000287651">
    <property type="component" value="Unassembled WGS sequence"/>
</dbReference>
<name>A0A426X6E7_ENSVE</name>
<evidence type="ECO:0000259" key="8">
    <source>
        <dbReference type="Pfam" id="PF02801"/>
    </source>
</evidence>
<evidence type="ECO:0000256" key="4">
    <source>
        <dbReference type="RuleBase" id="RU003694"/>
    </source>
</evidence>
<evidence type="ECO:0000256" key="5">
    <source>
        <dbReference type="SAM" id="MobiDB-lite"/>
    </source>
</evidence>
<keyword evidence="3 4" id="KW-0808">Transferase</keyword>
<dbReference type="EMBL" id="AMZH03025711">
    <property type="protein sequence ID" value="RRT35024.1"/>
    <property type="molecule type" value="Genomic_DNA"/>
</dbReference>
<protein>
    <recommendedName>
        <fullName evidence="2">beta-ketoacyl-[acyl-carrier-protein] synthase I</fullName>
        <ecNumber evidence="2">2.3.1.41</ecNumber>
    </recommendedName>
</protein>
<evidence type="ECO:0000256" key="1">
    <source>
        <dbReference type="ARBA" id="ARBA00008467"/>
    </source>
</evidence>
<comment type="similarity">
    <text evidence="1 4">Belongs to the thiolase-like superfamily. Beta-ketoacyl-ACP synthases family.</text>
</comment>
<evidence type="ECO:0000259" key="7">
    <source>
        <dbReference type="Pfam" id="PF00109"/>
    </source>
</evidence>
<dbReference type="Pfam" id="PF00109">
    <property type="entry name" value="ketoacyl-synt"/>
    <property type="match status" value="2"/>
</dbReference>
<dbReference type="PANTHER" id="PTHR11712:SF332">
    <property type="entry name" value="3-OXOACYL-[ACYL-CARRIER-PROTEIN] SYNTHASE II, CHLOROPLASTIC"/>
    <property type="match status" value="1"/>
</dbReference>
<dbReference type="GO" id="GO:0006633">
    <property type="term" value="P:fatty acid biosynthetic process"/>
    <property type="evidence" value="ECO:0007669"/>
    <property type="project" value="TreeGrafter"/>
</dbReference>
<proteinExistence type="inferred from homology"/>
<dbReference type="InterPro" id="IPR016039">
    <property type="entry name" value="Thiolase-like"/>
</dbReference>
<feature type="domain" description="Beta-ketoacyl synthase C-terminal" evidence="8">
    <location>
        <begin position="239"/>
        <end position="270"/>
    </location>
</feature>
<dbReference type="Pfam" id="PF02801">
    <property type="entry name" value="Ketoacyl-synt_C"/>
    <property type="match status" value="1"/>
</dbReference>
<dbReference type="InterPro" id="IPR014031">
    <property type="entry name" value="Ketoacyl_synth_C"/>
</dbReference>
<gene>
    <name evidence="9" type="ORF">B296_00052676</name>
</gene>
<reference evidence="9 10" key="1">
    <citation type="journal article" date="2014" name="Agronomy (Basel)">
        <title>A Draft Genome Sequence for Ensete ventricosum, the Drought-Tolerant Tree Against Hunger.</title>
        <authorList>
            <person name="Harrison J."/>
            <person name="Moore K.A."/>
            <person name="Paszkiewicz K."/>
            <person name="Jones T."/>
            <person name="Grant M."/>
            <person name="Ambacheew D."/>
            <person name="Muzemil S."/>
            <person name="Studholme D.J."/>
        </authorList>
    </citation>
    <scope>NUCLEOTIDE SEQUENCE [LARGE SCALE GENOMIC DNA]</scope>
</reference>
<dbReference type="EC" id="2.3.1.41" evidence="2"/>
<dbReference type="Gene3D" id="3.40.47.10">
    <property type="match status" value="3"/>
</dbReference>
<dbReference type="SUPFAM" id="SSF53901">
    <property type="entry name" value="Thiolase-like"/>
    <property type="match status" value="2"/>
</dbReference>
<evidence type="ECO:0000256" key="3">
    <source>
        <dbReference type="ARBA" id="ARBA00022679"/>
    </source>
</evidence>
<evidence type="ECO:0000256" key="2">
    <source>
        <dbReference type="ARBA" id="ARBA00013191"/>
    </source>
</evidence>
<dbReference type="GO" id="GO:0004315">
    <property type="term" value="F:3-oxoacyl-[acyl-carrier-protein] synthase activity"/>
    <property type="evidence" value="ECO:0007669"/>
    <property type="project" value="UniProtKB-EC"/>
</dbReference>
<feature type="region of interest" description="Disordered" evidence="5">
    <location>
        <begin position="79"/>
        <end position="104"/>
    </location>
</feature>
<dbReference type="PANTHER" id="PTHR11712">
    <property type="entry name" value="POLYKETIDE SYNTHASE-RELATED"/>
    <property type="match status" value="1"/>
</dbReference>
<feature type="chain" id="PRO_5019581906" description="beta-ketoacyl-[acyl-carrier-protein] synthase I" evidence="6">
    <location>
        <begin position="24"/>
        <end position="313"/>
    </location>
</feature>
<comment type="caution">
    <text evidence="9">The sequence shown here is derived from an EMBL/GenBank/DDBJ whole genome shotgun (WGS) entry which is preliminary data.</text>
</comment>
<dbReference type="AlphaFoldDB" id="A0A426X6E7"/>
<organism evidence="9 10">
    <name type="scientific">Ensete ventricosum</name>
    <name type="common">Abyssinian banana</name>
    <name type="synonym">Musa ensete</name>
    <dbReference type="NCBI Taxonomy" id="4639"/>
    <lineage>
        <taxon>Eukaryota</taxon>
        <taxon>Viridiplantae</taxon>
        <taxon>Streptophyta</taxon>
        <taxon>Embryophyta</taxon>
        <taxon>Tracheophyta</taxon>
        <taxon>Spermatophyta</taxon>
        <taxon>Magnoliopsida</taxon>
        <taxon>Liliopsida</taxon>
        <taxon>Zingiberales</taxon>
        <taxon>Musaceae</taxon>
        <taxon>Ensete</taxon>
    </lineage>
</organism>
<dbReference type="InterPro" id="IPR014030">
    <property type="entry name" value="Ketoacyl_synth_N"/>
</dbReference>